<dbReference type="EC" id="6.3.2.10" evidence="10 11"/>
<keyword evidence="4 10" id="KW-0547">Nucleotide-binding</keyword>
<comment type="similarity">
    <text evidence="10">Belongs to the MurCDEF family. MurF subfamily.</text>
</comment>
<keyword evidence="2 10" id="KW-0436">Ligase</keyword>
<evidence type="ECO:0000256" key="2">
    <source>
        <dbReference type="ARBA" id="ARBA00022598"/>
    </source>
</evidence>
<dbReference type="GO" id="GO:0008360">
    <property type="term" value="P:regulation of cell shape"/>
    <property type="evidence" value="ECO:0007669"/>
    <property type="project" value="UniProtKB-KW"/>
</dbReference>
<evidence type="ECO:0000313" key="15">
    <source>
        <dbReference type="Proteomes" id="UP000321922"/>
    </source>
</evidence>
<dbReference type="InterPro" id="IPR051046">
    <property type="entry name" value="MurCDEF_CellWall_CoF430Synth"/>
</dbReference>
<comment type="function">
    <text evidence="10 11">Involved in cell wall formation. Catalyzes the final step in the synthesis of UDP-N-acetylmuramoyl-pentapeptide, the precursor of murein.</text>
</comment>
<organism evidence="14 15">
    <name type="scientific">Vibrio sagamiensis NBRC 104589</name>
    <dbReference type="NCBI Taxonomy" id="1219064"/>
    <lineage>
        <taxon>Bacteria</taxon>
        <taxon>Pseudomonadati</taxon>
        <taxon>Pseudomonadota</taxon>
        <taxon>Gammaproteobacteria</taxon>
        <taxon>Vibrionales</taxon>
        <taxon>Vibrionaceae</taxon>
        <taxon>Vibrio</taxon>
    </lineage>
</organism>
<dbReference type="SUPFAM" id="SSF53623">
    <property type="entry name" value="MurD-like peptide ligases, catalytic domain"/>
    <property type="match status" value="1"/>
</dbReference>
<dbReference type="InterPro" id="IPR036565">
    <property type="entry name" value="Mur-like_cat_sf"/>
</dbReference>
<evidence type="ECO:0000259" key="12">
    <source>
        <dbReference type="Pfam" id="PF02875"/>
    </source>
</evidence>
<dbReference type="Pfam" id="PF02875">
    <property type="entry name" value="Mur_ligase_C"/>
    <property type="match status" value="1"/>
</dbReference>
<comment type="catalytic activity">
    <reaction evidence="10 11">
        <text>D-alanyl-D-alanine + UDP-N-acetyl-alpha-D-muramoyl-L-alanyl-gamma-D-glutamyl-meso-2,6-diaminopimelate + ATP = UDP-N-acetyl-alpha-D-muramoyl-L-alanyl-gamma-D-glutamyl-meso-2,6-diaminopimeloyl-D-alanyl-D-alanine + ADP + phosphate + H(+)</text>
        <dbReference type="Rhea" id="RHEA:28374"/>
        <dbReference type="ChEBI" id="CHEBI:15378"/>
        <dbReference type="ChEBI" id="CHEBI:30616"/>
        <dbReference type="ChEBI" id="CHEBI:43474"/>
        <dbReference type="ChEBI" id="CHEBI:57822"/>
        <dbReference type="ChEBI" id="CHEBI:61386"/>
        <dbReference type="ChEBI" id="CHEBI:83905"/>
        <dbReference type="ChEBI" id="CHEBI:456216"/>
        <dbReference type="EC" id="6.3.2.10"/>
    </reaction>
</comment>
<feature type="binding site" evidence="10">
    <location>
        <begin position="107"/>
        <end position="113"/>
    </location>
    <ligand>
        <name>ATP</name>
        <dbReference type="ChEBI" id="CHEBI:30616"/>
    </ligand>
</feature>
<comment type="caution">
    <text evidence="14">The sequence shown here is derived from an EMBL/GenBank/DDBJ whole genome shotgun (WGS) entry which is preliminary data.</text>
</comment>
<feature type="domain" description="Mur ligase C-terminal" evidence="12">
    <location>
        <begin position="318"/>
        <end position="438"/>
    </location>
</feature>
<keyword evidence="5 10" id="KW-0067">ATP-binding</keyword>
<evidence type="ECO:0000256" key="8">
    <source>
        <dbReference type="ARBA" id="ARBA00023306"/>
    </source>
</evidence>
<keyword evidence="3 10" id="KW-0132">Cell division</keyword>
<dbReference type="NCBIfam" id="TIGR01143">
    <property type="entry name" value="murF"/>
    <property type="match status" value="1"/>
</dbReference>
<dbReference type="GO" id="GO:0008766">
    <property type="term" value="F:UDP-N-acetylmuramoylalanyl-D-glutamyl-2,6-diaminopimelate-D-alanyl-D-alanine ligase activity"/>
    <property type="evidence" value="ECO:0007669"/>
    <property type="project" value="RHEA"/>
</dbReference>
<comment type="subcellular location">
    <subcellularLocation>
        <location evidence="10 11">Cytoplasm</location>
    </subcellularLocation>
</comment>
<evidence type="ECO:0000256" key="7">
    <source>
        <dbReference type="ARBA" id="ARBA00022984"/>
    </source>
</evidence>
<evidence type="ECO:0000256" key="4">
    <source>
        <dbReference type="ARBA" id="ARBA00022741"/>
    </source>
</evidence>
<keyword evidence="15" id="KW-1185">Reference proteome</keyword>
<dbReference type="OrthoDB" id="9801978at2"/>
<keyword evidence="7 10" id="KW-0573">Peptidoglycan synthesis</keyword>
<protein>
    <recommendedName>
        <fullName evidence="10 11">UDP-N-acetylmuramoyl-tripeptide--D-alanyl-D-alanine ligase</fullName>
        <ecNumber evidence="10 11">6.3.2.10</ecNumber>
    </recommendedName>
    <alternativeName>
        <fullName evidence="10">D-alanyl-D-alanine-adding enzyme</fullName>
    </alternativeName>
</protein>
<sequence length="454" mass="48917">MITVTLSQIADITSGELIGNDLSIQAVSTDTRAIVANGLFIALVGERFDAHDFFRQAIESGAGALLVQKRIDTHVPQVVVADTKVALGQLAAWVHKACQTPTVAITGSCGKTTVKEMVASILQLKGKVLFTAGNFNNDIGVPLTLLRSQPDDDYAVIELGANHIGEIAYTTQLVQPDIALVNNVAAAHLEGFGSIDGVKQAKGEIYQGLAPTGVAIVNLDSQGNDKWQQVLADKTVVTFSQNSPEADFFASNISLNEDGEASFDLHIQQQSHIVPLSLGIIGQHNITNAIAASIIALNMGASEQQIQQGLKNLNKVKGRVEVKTLADNIKLIDDSYNASVPAMKAAIDLLAAFQGQRWLILGNMAELGKESLALHRQVGEHAAPQKFEHVLTYGEDARIISELCNGIHFETHKTMIDYIKQYLDRTSPELNTLLVKGANGARMFEVATALKEYY</sequence>
<dbReference type="RefSeq" id="WP_039978847.1">
    <property type="nucleotide sequence ID" value="NZ_BAOJ01000005.1"/>
</dbReference>
<keyword evidence="6 10" id="KW-0133">Cell shape</keyword>
<dbReference type="UniPathway" id="UPA00219"/>
<dbReference type="InterPro" id="IPR035911">
    <property type="entry name" value="MurE/MurF_N"/>
</dbReference>
<dbReference type="EMBL" id="BJXJ01000002">
    <property type="protein sequence ID" value="GEM74226.1"/>
    <property type="molecule type" value="Genomic_DNA"/>
</dbReference>
<evidence type="ECO:0000256" key="5">
    <source>
        <dbReference type="ARBA" id="ARBA00022840"/>
    </source>
</evidence>
<dbReference type="SUPFAM" id="SSF53244">
    <property type="entry name" value="MurD-like peptide ligases, peptide-binding domain"/>
    <property type="match status" value="1"/>
</dbReference>
<proteinExistence type="inferred from homology"/>
<evidence type="ECO:0000256" key="3">
    <source>
        <dbReference type="ARBA" id="ARBA00022618"/>
    </source>
</evidence>
<dbReference type="PANTHER" id="PTHR43024">
    <property type="entry name" value="UDP-N-ACETYLMURAMOYL-TRIPEPTIDE--D-ALANYL-D-ALANINE LIGASE"/>
    <property type="match status" value="1"/>
</dbReference>
<comment type="pathway">
    <text evidence="10 11">Cell wall biogenesis; peptidoglycan biosynthesis.</text>
</comment>
<dbReference type="HAMAP" id="MF_02019">
    <property type="entry name" value="MurF"/>
    <property type="match status" value="1"/>
</dbReference>
<evidence type="ECO:0000256" key="11">
    <source>
        <dbReference type="RuleBase" id="RU004136"/>
    </source>
</evidence>
<dbReference type="InterPro" id="IPR005863">
    <property type="entry name" value="UDP-N-AcMur_synth"/>
</dbReference>
<dbReference type="GO" id="GO:0071555">
    <property type="term" value="P:cell wall organization"/>
    <property type="evidence" value="ECO:0007669"/>
    <property type="project" value="UniProtKB-KW"/>
</dbReference>
<dbReference type="InterPro" id="IPR036615">
    <property type="entry name" value="Mur_ligase_C_dom_sf"/>
</dbReference>
<evidence type="ECO:0000256" key="10">
    <source>
        <dbReference type="HAMAP-Rule" id="MF_02019"/>
    </source>
</evidence>
<dbReference type="GO" id="GO:0047480">
    <property type="term" value="F:UDP-N-acetylmuramoyl-tripeptide-D-alanyl-D-alanine ligase activity"/>
    <property type="evidence" value="ECO:0007669"/>
    <property type="project" value="UniProtKB-UniRule"/>
</dbReference>
<dbReference type="GO" id="GO:0009252">
    <property type="term" value="P:peptidoglycan biosynthetic process"/>
    <property type="evidence" value="ECO:0007669"/>
    <property type="project" value="UniProtKB-UniRule"/>
</dbReference>
<reference evidence="14 15" key="1">
    <citation type="submission" date="2019-07" db="EMBL/GenBank/DDBJ databases">
        <title>Whole genome shotgun sequence of Vibrio sagamiensis NBRC 104589.</title>
        <authorList>
            <person name="Hosoyama A."/>
            <person name="Uohara A."/>
            <person name="Ohji S."/>
            <person name="Ichikawa N."/>
        </authorList>
    </citation>
    <scope>NUCLEOTIDE SEQUENCE [LARGE SCALE GENOMIC DNA]</scope>
    <source>
        <strain evidence="14 15">NBRC 104589</strain>
    </source>
</reference>
<evidence type="ECO:0000256" key="9">
    <source>
        <dbReference type="ARBA" id="ARBA00023316"/>
    </source>
</evidence>
<feature type="domain" description="Mur ligase central" evidence="13">
    <location>
        <begin position="105"/>
        <end position="295"/>
    </location>
</feature>
<keyword evidence="8 10" id="KW-0131">Cell cycle</keyword>
<dbReference type="GO" id="GO:0005524">
    <property type="term" value="F:ATP binding"/>
    <property type="evidence" value="ECO:0007669"/>
    <property type="project" value="UniProtKB-UniRule"/>
</dbReference>
<name>A0A511QAE7_9VIBR</name>
<evidence type="ECO:0000256" key="6">
    <source>
        <dbReference type="ARBA" id="ARBA00022960"/>
    </source>
</evidence>
<evidence type="ECO:0000259" key="13">
    <source>
        <dbReference type="Pfam" id="PF08245"/>
    </source>
</evidence>
<gene>
    <name evidence="10 14" type="primary">murF</name>
    <name evidence="14" type="ORF">VSA01S_03380</name>
</gene>
<dbReference type="PANTHER" id="PTHR43024:SF1">
    <property type="entry name" value="UDP-N-ACETYLMURAMOYL-TRIPEPTIDE--D-ALANYL-D-ALANINE LIGASE"/>
    <property type="match status" value="1"/>
</dbReference>
<dbReference type="AlphaFoldDB" id="A0A511QAE7"/>
<keyword evidence="9 10" id="KW-0961">Cell wall biogenesis/degradation</keyword>
<dbReference type="Gene3D" id="3.40.1390.10">
    <property type="entry name" value="MurE/MurF, N-terminal domain"/>
    <property type="match status" value="1"/>
</dbReference>
<dbReference type="GO" id="GO:0005737">
    <property type="term" value="C:cytoplasm"/>
    <property type="evidence" value="ECO:0007669"/>
    <property type="project" value="UniProtKB-SubCell"/>
</dbReference>
<dbReference type="GO" id="GO:0051301">
    <property type="term" value="P:cell division"/>
    <property type="evidence" value="ECO:0007669"/>
    <property type="project" value="UniProtKB-KW"/>
</dbReference>
<dbReference type="Pfam" id="PF08245">
    <property type="entry name" value="Mur_ligase_M"/>
    <property type="match status" value="1"/>
</dbReference>
<accession>A0A511QAE7</accession>
<dbReference type="InterPro" id="IPR004101">
    <property type="entry name" value="Mur_ligase_C"/>
</dbReference>
<dbReference type="Proteomes" id="UP000321922">
    <property type="component" value="Unassembled WGS sequence"/>
</dbReference>
<dbReference type="SUPFAM" id="SSF63418">
    <property type="entry name" value="MurE/MurF N-terminal domain"/>
    <property type="match status" value="1"/>
</dbReference>
<dbReference type="InterPro" id="IPR013221">
    <property type="entry name" value="Mur_ligase_cen"/>
</dbReference>
<dbReference type="Gene3D" id="3.90.190.20">
    <property type="entry name" value="Mur ligase, C-terminal domain"/>
    <property type="match status" value="1"/>
</dbReference>
<evidence type="ECO:0000313" key="14">
    <source>
        <dbReference type="EMBL" id="GEM74226.1"/>
    </source>
</evidence>
<dbReference type="Gene3D" id="3.40.1190.10">
    <property type="entry name" value="Mur-like, catalytic domain"/>
    <property type="match status" value="1"/>
</dbReference>
<keyword evidence="1 10" id="KW-0963">Cytoplasm</keyword>
<evidence type="ECO:0000256" key="1">
    <source>
        <dbReference type="ARBA" id="ARBA00022490"/>
    </source>
</evidence>